<proteinExistence type="predicted"/>
<sequence length="79" mass="8667">MGVFVVVVEAFSSLLALSFCCSRWWWTAAGGSGGGDAGLPQGGGCWLPVRRSSMLRQFRRYEMDVMRGCGGCDDLRRGW</sequence>
<name>A0A392SG87_9FABA</name>
<dbReference type="AlphaFoldDB" id="A0A392SG87"/>
<accession>A0A392SG87</accession>
<dbReference type="Proteomes" id="UP000265520">
    <property type="component" value="Unassembled WGS sequence"/>
</dbReference>
<comment type="caution">
    <text evidence="1">The sequence shown here is derived from an EMBL/GenBank/DDBJ whole genome shotgun (WGS) entry which is preliminary data.</text>
</comment>
<reference evidence="1 2" key="1">
    <citation type="journal article" date="2018" name="Front. Plant Sci.">
        <title>Red Clover (Trifolium pratense) and Zigzag Clover (T. medium) - A Picture of Genomic Similarities and Differences.</title>
        <authorList>
            <person name="Dluhosova J."/>
            <person name="Istvanek J."/>
            <person name="Nedelnik J."/>
            <person name="Repkova J."/>
        </authorList>
    </citation>
    <scope>NUCLEOTIDE SEQUENCE [LARGE SCALE GENOMIC DNA]</scope>
    <source>
        <strain evidence="2">cv. 10/8</strain>
        <tissue evidence="1">Leaf</tissue>
    </source>
</reference>
<evidence type="ECO:0000313" key="1">
    <source>
        <dbReference type="EMBL" id="MCI46945.1"/>
    </source>
</evidence>
<protein>
    <submittedName>
        <fullName evidence="1">Uncharacterized protein</fullName>
    </submittedName>
</protein>
<keyword evidence="2" id="KW-1185">Reference proteome</keyword>
<evidence type="ECO:0000313" key="2">
    <source>
        <dbReference type="Proteomes" id="UP000265520"/>
    </source>
</evidence>
<organism evidence="1 2">
    <name type="scientific">Trifolium medium</name>
    <dbReference type="NCBI Taxonomy" id="97028"/>
    <lineage>
        <taxon>Eukaryota</taxon>
        <taxon>Viridiplantae</taxon>
        <taxon>Streptophyta</taxon>
        <taxon>Embryophyta</taxon>
        <taxon>Tracheophyta</taxon>
        <taxon>Spermatophyta</taxon>
        <taxon>Magnoliopsida</taxon>
        <taxon>eudicotyledons</taxon>
        <taxon>Gunneridae</taxon>
        <taxon>Pentapetalae</taxon>
        <taxon>rosids</taxon>
        <taxon>fabids</taxon>
        <taxon>Fabales</taxon>
        <taxon>Fabaceae</taxon>
        <taxon>Papilionoideae</taxon>
        <taxon>50 kb inversion clade</taxon>
        <taxon>NPAAA clade</taxon>
        <taxon>Hologalegina</taxon>
        <taxon>IRL clade</taxon>
        <taxon>Trifolieae</taxon>
        <taxon>Trifolium</taxon>
    </lineage>
</organism>
<dbReference type="EMBL" id="LXQA010364989">
    <property type="protein sequence ID" value="MCI46945.1"/>
    <property type="molecule type" value="Genomic_DNA"/>
</dbReference>